<accession>A0ABN9FQI1</accession>
<proteinExistence type="predicted"/>
<name>A0ABN9FQI1_9NEOB</name>
<protein>
    <submittedName>
        <fullName evidence="1">Uncharacterized protein</fullName>
    </submittedName>
</protein>
<comment type="caution">
    <text evidence="1">The sequence shown here is derived from an EMBL/GenBank/DDBJ whole genome shotgun (WGS) entry which is preliminary data.</text>
</comment>
<reference evidence="1" key="1">
    <citation type="submission" date="2023-05" db="EMBL/GenBank/DDBJ databases">
        <authorList>
            <person name="Stuckert A."/>
        </authorList>
    </citation>
    <scope>NUCLEOTIDE SEQUENCE</scope>
</reference>
<gene>
    <name evidence="1" type="ORF">SPARVUS_LOCUS12574070</name>
</gene>
<evidence type="ECO:0000313" key="2">
    <source>
        <dbReference type="Proteomes" id="UP001162483"/>
    </source>
</evidence>
<evidence type="ECO:0000313" key="1">
    <source>
        <dbReference type="EMBL" id="CAI9599336.1"/>
    </source>
</evidence>
<sequence length="87" mass="9692">MQVIKVVLKARHFDLNALFALRQPFSTRVPRHPGGCLGKMSKNCPKHVHKLVGGTSLPFSYTKPRVFIVHHYDLLAAGVLTTNDIIS</sequence>
<dbReference type="Proteomes" id="UP001162483">
    <property type="component" value="Unassembled WGS sequence"/>
</dbReference>
<dbReference type="EMBL" id="CATNWA010017285">
    <property type="protein sequence ID" value="CAI9599336.1"/>
    <property type="molecule type" value="Genomic_DNA"/>
</dbReference>
<organism evidence="1 2">
    <name type="scientific">Staurois parvus</name>
    <dbReference type="NCBI Taxonomy" id="386267"/>
    <lineage>
        <taxon>Eukaryota</taxon>
        <taxon>Metazoa</taxon>
        <taxon>Chordata</taxon>
        <taxon>Craniata</taxon>
        <taxon>Vertebrata</taxon>
        <taxon>Euteleostomi</taxon>
        <taxon>Amphibia</taxon>
        <taxon>Batrachia</taxon>
        <taxon>Anura</taxon>
        <taxon>Neobatrachia</taxon>
        <taxon>Ranoidea</taxon>
        <taxon>Ranidae</taxon>
        <taxon>Staurois</taxon>
    </lineage>
</organism>
<keyword evidence="2" id="KW-1185">Reference proteome</keyword>